<dbReference type="InterPro" id="IPR017039">
    <property type="entry name" value="Virul_fac_BrkB"/>
</dbReference>
<keyword evidence="8" id="KW-1185">Reference proteome</keyword>
<feature type="transmembrane region" description="Helical" evidence="6">
    <location>
        <begin position="248"/>
        <end position="271"/>
    </location>
</feature>
<dbReference type="EMBL" id="JAESIY010000008">
    <property type="protein sequence ID" value="MBL3657572.1"/>
    <property type="molecule type" value="Genomic_DNA"/>
</dbReference>
<reference evidence="7" key="1">
    <citation type="submission" date="2021-01" db="EMBL/GenBank/DDBJ databases">
        <title>Fulvivirga kasyanovii gen. nov., sp nov., a novel member of the phylum Bacteroidetes isolated from seawater in a mussel farm.</title>
        <authorList>
            <person name="Zhao L.-H."/>
            <person name="Wang Z.-J."/>
        </authorList>
    </citation>
    <scope>NUCLEOTIDE SEQUENCE</scope>
    <source>
        <strain evidence="7">2943</strain>
    </source>
</reference>
<dbReference type="NCBIfam" id="TIGR00765">
    <property type="entry name" value="yihY_not_rbn"/>
    <property type="match status" value="1"/>
</dbReference>
<comment type="caution">
    <text evidence="7">The sequence shown here is derived from an EMBL/GenBank/DDBJ whole genome shotgun (WGS) entry which is preliminary data.</text>
</comment>
<dbReference type="AlphaFoldDB" id="A0A937F6Y7"/>
<dbReference type="Pfam" id="PF03631">
    <property type="entry name" value="Virul_fac_BrkB"/>
    <property type="match status" value="1"/>
</dbReference>
<keyword evidence="3 6" id="KW-0812">Transmembrane</keyword>
<sequence length="300" mass="33037">MNYWKVIKNTVKEFIADDPMSYSSSIAFYTIFSLPAILIITVSIASSAYEDEVVRNNLMEQIQSLFGATSAEEIDKILANADGLGDSVIAKIIGIGTLIFSATTVFVSLQNGLNRIWRIKPKPEKGFIKFIVNRLLSLAMIISIGFLLLVSLVVDTLIVVFNNILSELFSGGTYYIVSAVNLGFSLAIITLVFAMIFKILPDAKVEWRDVWVGAFVTTVLFTLGKYLIGFYLGNSSLSNAYGAAGSLVLLLVWVYYSSVIVLFGAEFTFVYSKEIGHKIRPDKGAVIVRQVESEEGNVNE</sequence>
<evidence type="ECO:0000313" key="7">
    <source>
        <dbReference type="EMBL" id="MBL3657572.1"/>
    </source>
</evidence>
<gene>
    <name evidence="7" type="ORF">JL102_15595</name>
</gene>
<organism evidence="7 8">
    <name type="scientific">Fulvivirga sediminis</name>
    <dbReference type="NCBI Taxonomy" id="2803949"/>
    <lineage>
        <taxon>Bacteria</taxon>
        <taxon>Pseudomonadati</taxon>
        <taxon>Bacteroidota</taxon>
        <taxon>Cytophagia</taxon>
        <taxon>Cytophagales</taxon>
        <taxon>Fulvivirgaceae</taxon>
        <taxon>Fulvivirga</taxon>
    </lineage>
</organism>
<feature type="transmembrane region" description="Helical" evidence="6">
    <location>
        <begin position="88"/>
        <end position="109"/>
    </location>
</feature>
<dbReference type="Proteomes" id="UP000659388">
    <property type="component" value="Unassembled WGS sequence"/>
</dbReference>
<evidence type="ECO:0000313" key="8">
    <source>
        <dbReference type="Proteomes" id="UP000659388"/>
    </source>
</evidence>
<keyword evidence="2" id="KW-1003">Cell membrane</keyword>
<accession>A0A937F6Y7</accession>
<evidence type="ECO:0000256" key="6">
    <source>
        <dbReference type="SAM" id="Phobius"/>
    </source>
</evidence>
<name>A0A937F6Y7_9BACT</name>
<evidence type="ECO:0000256" key="1">
    <source>
        <dbReference type="ARBA" id="ARBA00004651"/>
    </source>
</evidence>
<feature type="transmembrane region" description="Helical" evidence="6">
    <location>
        <begin position="26"/>
        <end position="49"/>
    </location>
</feature>
<evidence type="ECO:0000256" key="3">
    <source>
        <dbReference type="ARBA" id="ARBA00022692"/>
    </source>
</evidence>
<comment type="subcellular location">
    <subcellularLocation>
        <location evidence="1">Cell membrane</location>
        <topology evidence="1">Multi-pass membrane protein</topology>
    </subcellularLocation>
</comment>
<keyword evidence="4 6" id="KW-1133">Transmembrane helix</keyword>
<protein>
    <submittedName>
        <fullName evidence="7">YihY/virulence factor BrkB family protein</fullName>
    </submittedName>
</protein>
<dbReference type="GO" id="GO:0005886">
    <property type="term" value="C:plasma membrane"/>
    <property type="evidence" value="ECO:0007669"/>
    <property type="project" value="UniProtKB-SubCell"/>
</dbReference>
<keyword evidence="5 6" id="KW-0472">Membrane</keyword>
<dbReference type="PIRSF" id="PIRSF035875">
    <property type="entry name" value="RNase_BN"/>
    <property type="match status" value="1"/>
</dbReference>
<feature type="transmembrane region" description="Helical" evidence="6">
    <location>
        <begin position="130"/>
        <end position="154"/>
    </location>
</feature>
<feature type="transmembrane region" description="Helical" evidence="6">
    <location>
        <begin position="174"/>
        <end position="197"/>
    </location>
</feature>
<feature type="transmembrane region" description="Helical" evidence="6">
    <location>
        <begin position="209"/>
        <end position="228"/>
    </location>
</feature>
<evidence type="ECO:0000256" key="2">
    <source>
        <dbReference type="ARBA" id="ARBA00022475"/>
    </source>
</evidence>
<dbReference type="PANTHER" id="PTHR30213:SF1">
    <property type="entry name" value="INNER MEMBRANE PROTEIN YHJD"/>
    <property type="match status" value="1"/>
</dbReference>
<proteinExistence type="predicted"/>
<dbReference type="PANTHER" id="PTHR30213">
    <property type="entry name" value="INNER MEMBRANE PROTEIN YHJD"/>
    <property type="match status" value="1"/>
</dbReference>
<evidence type="ECO:0000256" key="5">
    <source>
        <dbReference type="ARBA" id="ARBA00023136"/>
    </source>
</evidence>
<evidence type="ECO:0000256" key="4">
    <source>
        <dbReference type="ARBA" id="ARBA00022989"/>
    </source>
</evidence>